<dbReference type="InterPro" id="IPR050698">
    <property type="entry name" value="MBL"/>
</dbReference>
<dbReference type="AlphaFoldDB" id="A0AAW1X0C7"/>
<organism evidence="2 3">
    <name type="scientific">Rubus argutus</name>
    <name type="common">Southern blackberry</name>
    <dbReference type="NCBI Taxonomy" id="59490"/>
    <lineage>
        <taxon>Eukaryota</taxon>
        <taxon>Viridiplantae</taxon>
        <taxon>Streptophyta</taxon>
        <taxon>Embryophyta</taxon>
        <taxon>Tracheophyta</taxon>
        <taxon>Spermatophyta</taxon>
        <taxon>Magnoliopsida</taxon>
        <taxon>eudicotyledons</taxon>
        <taxon>Gunneridae</taxon>
        <taxon>Pentapetalae</taxon>
        <taxon>rosids</taxon>
        <taxon>fabids</taxon>
        <taxon>Rosales</taxon>
        <taxon>Rosaceae</taxon>
        <taxon>Rosoideae</taxon>
        <taxon>Rosoideae incertae sedis</taxon>
        <taxon>Rubus</taxon>
    </lineage>
</organism>
<feature type="domain" description="Metallo-beta-lactamase" evidence="1">
    <location>
        <begin position="6"/>
        <end position="57"/>
    </location>
</feature>
<gene>
    <name evidence="2" type="ORF">M0R45_026240</name>
</gene>
<accession>A0AAW1X0C7</accession>
<sequence length="150" mass="17104">MAALPYFDEIDPSTIDVLLITHFHLDHAASLPYFLEKTTFKGRVFMTYAQRLSTNINASMDKIEVIDFHQTVEVEGIRFWCYTAGHVLGAAMLWLILPVLGSSTPEIIPVKKTDTSVLLRPTVLPRYMHYRVHLWCPAPSTSKHPREAVH</sequence>
<proteinExistence type="predicted"/>
<dbReference type="GO" id="GO:0005847">
    <property type="term" value="C:mRNA cleavage and polyadenylation specificity factor complex"/>
    <property type="evidence" value="ECO:0007669"/>
    <property type="project" value="TreeGrafter"/>
</dbReference>
<dbReference type="GO" id="GO:0004521">
    <property type="term" value="F:RNA endonuclease activity"/>
    <property type="evidence" value="ECO:0007669"/>
    <property type="project" value="TreeGrafter"/>
</dbReference>
<dbReference type="InterPro" id="IPR036866">
    <property type="entry name" value="RibonucZ/Hydroxyglut_hydro"/>
</dbReference>
<keyword evidence="3" id="KW-1185">Reference proteome</keyword>
<dbReference type="GO" id="GO:0004534">
    <property type="term" value="F:5'-3' RNA exonuclease activity"/>
    <property type="evidence" value="ECO:0007669"/>
    <property type="project" value="TreeGrafter"/>
</dbReference>
<dbReference type="SUPFAM" id="SSF56281">
    <property type="entry name" value="Metallo-hydrolase/oxidoreductase"/>
    <property type="match status" value="1"/>
</dbReference>
<dbReference type="Gene3D" id="3.60.15.10">
    <property type="entry name" value="Ribonuclease Z/Hydroxyacylglutathione hydrolase-like"/>
    <property type="match status" value="2"/>
</dbReference>
<dbReference type="PANTHER" id="PTHR11203">
    <property type="entry name" value="CLEAVAGE AND POLYADENYLATION SPECIFICITY FACTOR FAMILY MEMBER"/>
    <property type="match status" value="1"/>
</dbReference>
<dbReference type="GO" id="GO:0003723">
    <property type="term" value="F:RNA binding"/>
    <property type="evidence" value="ECO:0007669"/>
    <property type="project" value="TreeGrafter"/>
</dbReference>
<dbReference type="GO" id="GO:0006398">
    <property type="term" value="P:mRNA 3'-end processing by stem-loop binding and cleavage"/>
    <property type="evidence" value="ECO:0007669"/>
    <property type="project" value="TreeGrafter"/>
</dbReference>
<dbReference type="PANTHER" id="PTHR11203:SF11">
    <property type="entry name" value="CLEAVAGE AND POLYADENYLATION SPECIFICITY FACTOR SUBUNIT 3"/>
    <property type="match status" value="1"/>
</dbReference>
<dbReference type="EMBL" id="JBEDUW010000005">
    <property type="protein sequence ID" value="KAK9929132.1"/>
    <property type="molecule type" value="Genomic_DNA"/>
</dbReference>
<dbReference type="Pfam" id="PF00753">
    <property type="entry name" value="Lactamase_B"/>
    <property type="match status" value="1"/>
</dbReference>
<protein>
    <recommendedName>
        <fullName evidence="1">Metallo-beta-lactamase domain-containing protein</fullName>
    </recommendedName>
</protein>
<dbReference type="Proteomes" id="UP001457282">
    <property type="component" value="Unassembled WGS sequence"/>
</dbReference>
<evidence type="ECO:0000313" key="3">
    <source>
        <dbReference type="Proteomes" id="UP001457282"/>
    </source>
</evidence>
<evidence type="ECO:0000259" key="1">
    <source>
        <dbReference type="Pfam" id="PF00753"/>
    </source>
</evidence>
<name>A0AAW1X0C7_RUBAR</name>
<comment type="caution">
    <text evidence="2">The sequence shown here is derived from an EMBL/GenBank/DDBJ whole genome shotgun (WGS) entry which is preliminary data.</text>
</comment>
<reference evidence="2 3" key="1">
    <citation type="journal article" date="2023" name="G3 (Bethesda)">
        <title>A chromosome-length genome assembly and annotation of blackberry (Rubus argutus, cv. 'Hillquist').</title>
        <authorList>
            <person name="Bruna T."/>
            <person name="Aryal R."/>
            <person name="Dudchenko O."/>
            <person name="Sargent D.J."/>
            <person name="Mead D."/>
            <person name="Buti M."/>
            <person name="Cavallini A."/>
            <person name="Hytonen T."/>
            <person name="Andres J."/>
            <person name="Pham M."/>
            <person name="Weisz D."/>
            <person name="Mascagni F."/>
            <person name="Usai G."/>
            <person name="Natali L."/>
            <person name="Bassil N."/>
            <person name="Fernandez G.E."/>
            <person name="Lomsadze A."/>
            <person name="Armour M."/>
            <person name="Olukolu B."/>
            <person name="Poorten T."/>
            <person name="Britton C."/>
            <person name="Davik J."/>
            <person name="Ashrafi H."/>
            <person name="Aiden E.L."/>
            <person name="Borodovsky M."/>
            <person name="Worthington M."/>
        </authorList>
    </citation>
    <scope>NUCLEOTIDE SEQUENCE [LARGE SCALE GENOMIC DNA]</scope>
    <source>
        <strain evidence="2">PI 553951</strain>
    </source>
</reference>
<dbReference type="InterPro" id="IPR001279">
    <property type="entry name" value="Metallo-B-lactamas"/>
</dbReference>
<evidence type="ECO:0000313" key="2">
    <source>
        <dbReference type="EMBL" id="KAK9929132.1"/>
    </source>
</evidence>